<evidence type="ECO:0000313" key="3">
    <source>
        <dbReference type="WBParaSite" id="BPAG_0000809801-mRNA-1"/>
    </source>
</evidence>
<protein>
    <submittedName>
        <fullName evidence="1 3">Uncharacterized protein</fullName>
    </submittedName>
</protein>
<reference evidence="1 2" key="2">
    <citation type="submission" date="2018-11" db="EMBL/GenBank/DDBJ databases">
        <authorList>
            <consortium name="Pathogen Informatics"/>
        </authorList>
    </citation>
    <scope>NUCLEOTIDE SEQUENCE [LARGE SCALE GENOMIC DNA]</scope>
</reference>
<accession>A0A0N4TIN0</accession>
<evidence type="ECO:0000313" key="2">
    <source>
        <dbReference type="Proteomes" id="UP000278627"/>
    </source>
</evidence>
<evidence type="ECO:0000313" key="1">
    <source>
        <dbReference type="EMBL" id="VDN89246.1"/>
    </source>
</evidence>
<reference evidence="3" key="1">
    <citation type="submission" date="2017-02" db="UniProtKB">
        <authorList>
            <consortium name="WormBaseParasite"/>
        </authorList>
    </citation>
    <scope>IDENTIFICATION</scope>
</reference>
<dbReference type="Proteomes" id="UP000278627">
    <property type="component" value="Unassembled WGS sequence"/>
</dbReference>
<proteinExistence type="predicted"/>
<keyword evidence="2" id="KW-1185">Reference proteome</keyword>
<organism evidence="3">
    <name type="scientific">Brugia pahangi</name>
    <name type="common">Filarial nematode worm</name>
    <dbReference type="NCBI Taxonomy" id="6280"/>
    <lineage>
        <taxon>Eukaryota</taxon>
        <taxon>Metazoa</taxon>
        <taxon>Ecdysozoa</taxon>
        <taxon>Nematoda</taxon>
        <taxon>Chromadorea</taxon>
        <taxon>Rhabditida</taxon>
        <taxon>Spirurina</taxon>
        <taxon>Spiruromorpha</taxon>
        <taxon>Filarioidea</taxon>
        <taxon>Onchocercidae</taxon>
        <taxon>Brugia</taxon>
    </lineage>
</organism>
<sequence length="90" mass="10888">MAATYLSRQEVVKIMRHVIKQRIDTNQYPNFFHFLMARKSIQPNSINLYHPEQIITIYCTAIRIPERLLVLLFRKKIRIKERDANDKRTM</sequence>
<name>A0A0N4TIN0_BRUPA</name>
<dbReference type="WBParaSite" id="BPAG_0000809801-mRNA-1">
    <property type="protein sequence ID" value="BPAG_0000809801-mRNA-1"/>
    <property type="gene ID" value="BPAG_0000809801"/>
</dbReference>
<dbReference type="AlphaFoldDB" id="A0A0N4TIN0"/>
<gene>
    <name evidence="1" type="ORF">BPAG_LOCUS8060</name>
</gene>
<dbReference type="EMBL" id="UZAD01013130">
    <property type="protein sequence ID" value="VDN89246.1"/>
    <property type="molecule type" value="Genomic_DNA"/>
</dbReference>